<organism evidence="1 2">
    <name type="scientific">Myxococcus xanthus</name>
    <dbReference type="NCBI Taxonomy" id="34"/>
    <lineage>
        <taxon>Bacteria</taxon>
        <taxon>Pseudomonadati</taxon>
        <taxon>Myxococcota</taxon>
        <taxon>Myxococcia</taxon>
        <taxon>Myxococcales</taxon>
        <taxon>Cystobacterineae</taxon>
        <taxon>Myxococcaceae</taxon>
        <taxon>Myxococcus</taxon>
    </lineage>
</organism>
<accession>A0A7Y4MRX7</accession>
<gene>
    <name evidence="1" type="ORF">HNV28_19345</name>
</gene>
<name>A0A7Y4MRX7_MYXXA</name>
<evidence type="ECO:0000313" key="2">
    <source>
        <dbReference type="Proteomes" id="UP000533080"/>
    </source>
</evidence>
<dbReference type="AlphaFoldDB" id="A0A7Y4MRX7"/>
<sequence length="64" mass="6587">MRLHATRSDSGAYEVSVGLPGKNTPLKRGGLKKKGAALTLVPGKDVPAGCFGAAGHPVKFILDE</sequence>
<reference evidence="1 2" key="1">
    <citation type="submission" date="2020-05" db="EMBL/GenBank/DDBJ databases">
        <authorList>
            <person name="Whitworth D."/>
        </authorList>
    </citation>
    <scope>NUCLEOTIDE SEQUENCE [LARGE SCALE GENOMIC DNA]</scope>
    <source>
        <strain evidence="1 2">AM005</strain>
    </source>
</reference>
<dbReference type="RefSeq" id="WP_171442595.1">
    <property type="nucleotide sequence ID" value="NZ_JABFNS010000054.1"/>
</dbReference>
<dbReference type="EMBL" id="JABFNT010000058">
    <property type="protein sequence ID" value="NOJ80456.1"/>
    <property type="molecule type" value="Genomic_DNA"/>
</dbReference>
<evidence type="ECO:0000313" key="1">
    <source>
        <dbReference type="EMBL" id="NOJ80456.1"/>
    </source>
</evidence>
<proteinExistence type="predicted"/>
<protein>
    <submittedName>
        <fullName evidence="1">Uncharacterized protein</fullName>
    </submittedName>
</protein>
<dbReference type="Proteomes" id="UP000533080">
    <property type="component" value="Unassembled WGS sequence"/>
</dbReference>
<comment type="caution">
    <text evidence="1">The sequence shown here is derived from an EMBL/GenBank/DDBJ whole genome shotgun (WGS) entry which is preliminary data.</text>
</comment>